<evidence type="ECO:0008006" key="3">
    <source>
        <dbReference type="Google" id="ProtNLM"/>
    </source>
</evidence>
<organism evidence="1 2">
    <name type="scientific">Colletotrichum tanaceti</name>
    <dbReference type="NCBI Taxonomy" id="1306861"/>
    <lineage>
        <taxon>Eukaryota</taxon>
        <taxon>Fungi</taxon>
        <taxon>Dikarya</taxon>
        <taxon>Ascomycota</taxon>
        <taxon>Pezizomycotina</taxon>
        <taxon>Sordariomycetes</taxon>
        <taxon>Hypocreomycetidae</taxon>
        <taxon>Glomerellales</taxon>
        <taxon>Glomerellaceae</taxon>
        <taxon>Colletotrichum</taxon>
        <taxon>Colletotrichum destructivum species complex</taxon>
    </lineage>
</organism>
<dbReference type="AlphaFoldDB" id="A0A4V6Y9A4"/>
<proteinExistence type="predicted"/>
<reference evidence="1 2" key="1">
    <citation type="journal article" date="2019" name="PLoS ONE">
        <title>Comparative genome analysis indicates high evolutionary potential of pathogenicity genes in Colletotrichum tanaceti.</title>
        <authorList>
            <person name="Lelwala R.V."/>
            <person name="Korhonen P.K."/>
            <person name="Young N.D."/>
            <person name="Scott J.B."/>
            <person name="Ades P.A."/>
            <person name="Gasser R.B."/>
            <person name="Taylor P.W.J."/>
        </authorList>
    </citation>
    <scope>NUCLEOTIDE SEQUENCE [LARGE SCALE GENOMIC DNA]</scope>
    <source>
        <strain evidence="1">BRIP57314</strain>
    </source>
</reference>
<keyword evidence="2" id="KW-1185">Reference proteome</keyword>
<sequence>MKFAAVLSSAAVAAAAAISKSEATFDISNFSAGCIPHSLNCLINFQVTANKANPSLCKALVPATNGALPTVNDAGCTNSTRTFDFVRGPEGFTFSVTEPATGIYVRTSSRIIPNSEFEFSNTGNARVEGYTGPSAFALE</sequence>
<gene>
    <name evidence="1" type="ORF">CTA1_3293</name>
</gene>
<accession>A0A4V6Y9A4</accession>
<name>A0A4V6Y9A4_9PEZI</name>
<dbReference type="OrthoDB" id="3679184at2759"/>
<evidence type="ECO:0000313" key="2">
    <source>
        <dbReference type="Proteomes" id="UP000310108"/>
    </source>
</evidence>
<evidence type="ECO:0000313" key="1">
    <source>
        <dbReference type="EMBL" id="TKW48206.1"/>
    </source>
</evidence>
<protein>
    <recommendedName>
        <fullName evidence="3">Hypersensitive response-inducing protein</fullName>
    </recommendedName>
</protein>
<comment type="caution">
    <text evidence="1">The sequence shown here is derived from an EMBL/GenBank/DDBJ whole genome shotgun (WGS) entry which is preliminary data.</text>
</comment>
<dbReference type="EMBL" id="PJEX01001455">
    <property type="protein sequence ID" value="TKW48206.1"/>
    <property type="molecule type" value="Genomic_DNA"/>
</dbReference>
<dbReference type="Proteomes" id="UP000310108">
    <property type="component" value="Unassembled WGS sequence"/>
</dbReference>